<proteinExistence type="predicted"/>
<accession>A0AC35F5E1</accession>
<sequence length="134" mass="14856">MLLKVIEKVKFQSLRKSSSHSTVYVSGIQPTGVAHLGNYFGFIKTWIQLQNSNTNASKFLAVVDLHAITTGLPPSSTLKENIIKMTASLLACGVDPDKTVLFQQSQIPDHCQLSWILGSLQTITQLQRLPQYKD</sequence>
<protein>
    <submittedName>
        <fullName evidence="2">Tryptophan--tRNA ligase</fullName>
    </submittedName>
</protein>
<reference evidence="2" key="1">
    <citation type="submission" date="2022-11" db="UniProtKB">
        <authorList>
            <consortium name="WormBaseParasite"/>
        </authorList>
    </citation>
    <scope>IDENTIFICATION</scope>
</reference>
<organism evidence="1 2">
    <name type="scientific">Panagrolaimus sp. PS1159</name>
    <dbReference type="NCBI Taxonomy" id="55785"/>
    <lineage>
        <taxon>Eukaryota</taxon>
        <taxon>Metazoa</taxon>
        <taxon>Ecdysozoa</taxon>
        <taxon>Nematoda</taxon>
        <taxon>Chromadorea</taxon>
        <taxon>Rhabditida</taxon>
        <taxon>Tylenchina</taxon>
        <taxon>Panagrolaimomorpha</taxon>
        <taxon>Panagrolaimoidea</taxon>
        <taxon>Panagrolaimidae</taxon>
        <taxon>Panagrolaimus</taxon>
    </lineage>
</organism>
<name>A0AC35F5E1_9BILA</name>
<dbReference type="Proteomes" id="UP000887580">
    <property type="component" value="Unplaced"/>
</dbReference>
<dbReference type="WBParaSite" id="PS1159_v2.g14028.t1">
    <property type="protein sequence ID" value="PS1159_v2.g14028.t1"/>
    <property type="gene ID" value="PS1159_v2.g14028"/>
</dbReference>
<evidence type="ECO:0000313" key="1">
    <source>
        <dbReference type="Proteomes" id="UP000887580"/>
    </source>
</evidence>
<evidence type="ECO:0000313" key="2">
    <source>
        <dbReference type="WBParaSite" id="PS1159_v2.g14028.t1"/>
    </source>
</evidence>